<dbReference type="GO" id="GO:0000027">
    <property type="term" value="P:ribosomal large subunit assembly"/>
    <property type="evidence" value="ECO:0007669"/>
    <property type="project" value="InterPro"/>
</dbReference>
<evidence type="ECO:0000256" key="5">
    <source>
        <dbReference type="ARBA" id="ARBA00023242"/>
    </source>
</evidence>
<comment type="function">
    <text evidence="1 6">Component of the ribosome assembly machinery. Nuclear paralog of the ribosomal protein P0, it binds pre-60S subunits at an early stage of assembly in the nucleolus, and is replaced by P0 in cytoplasmic pre-60S subunits and mature 80S ribosomes.</text>
</comment>
<dbReference type="AlphaFoldDB" id="A0AAF0F4F2"/>
<dbReference type="Proteomes" id="UP001217754">
    <property type="component" value="Chromosome 6"/>
</dbReference>
<keyword evidence="6" id="KW-0690">Ribosome biogenesis</keyword>
<dbReference type="FunFam" id="3.30.70.1730:FF:000005">
    <property type="entry name" value="Ribosome assembly factor mrt4"/>
    <property type="match status" value="1"/>
</dbReference>
<dbReference type="GO" id="GO:0005730">
    <property type="term" value="C:nucleolus"/>
    <property type="evidence" value="ECO:0007669"/>
    <property type="project" value="UniProtKB-SubCell"/>
</dbReference>
<keyword evidence="4 6" id="KW-0963">Cytoplasm</keyword>
<evidence type="ECO:0000256" key="7">
    <source>
        <dbReference type="SAM" id="MobiDB-lite"/>
    </source>
</evidence>
<dbReference type="InterPro" id="IPR043141">
    <property type="entry name" value="Ribosomal_uL10-like_sf"/>
</dbReference>
<evidence type="ECO:0000256" key="1">
    <source>
        <dbReference type="ARBA" id="ARBA00004046"/>
    </source>
</evidence>
<dbReference type="GO" id="GO:0005737">
    <property type="term" value="C:cytoplasm"/>
    <property type="evidence" value="ECO:0007669"/>
    <property type="project" value="UniProtKB-SubCell"/>
</dbReference>
<dbReference type="InterPro" id="IPR001790">
    <property type="entry name" value="Ribosomal_uL10"/>
</dbReference>
<feature type="domain" description="Large ribosomal subunit protein uL10-like insertion" evidence="8">
    <location>
        <begin position="125"/>
        <end position="201"/>
    </location>
</feature>
<dbReference type="Pfam" id="PF17777">
    <property type="entry name" value="RL10P_insert"/>
    <property type="match status" value="1"/>
</dbReference>
<dbReference type="SUPFAM" id="SSF160369">
    <property type="entry name" value="Ribosomal protein L10-like"/>
    <property type="match status" value="1"/>
</dbReference>
<organism evidence="9 10">
    <name type="scientific">Malassezia japonica</name>
    <dbReference type="NCBI Taxonomy" id="223818"/>
    <lineage>
        <taxon>Eukaryota</taxon>
        <taxon>Fungi</taxon>
        <taxon>Dikarya</taxon>
        <taxon>Basidiomycota</taxon>
        <taxon>Ustilaginomycotina</taxon>
        <taxon>Malasseziomycetes</taxon>
        <taxon>Malasseziales</taxon>
        <taxon>Malasseziaceae</taxon>
        <taxon>Malassezia</taxon>
    </lineage>
</organism>
<dbReference type="InterPro" id="IPR040637">
    <property type="entry name" value="Ribosomal_uL10-like_insert"/>
</dbReference>
<evidence type="ECO:0000256" key="4">
    <source>
        <dbReference type="ARBA" id="ARBA00022490"/>
    </source>
</evidence>
<feature type="region of interest" description="Disordered" evidence="7">
    <location>
        <begin position="241"/>
        <end position="296"/>
    </location>
</feature>
<accession>A0AAF0F4F2</accession>
<gene>
    <name evidence="9" type="primary">MRT4</name>
    <name evidence="9" type="ORF">MJAP1_003345</name>
</gene>
<dbReference type="Gene3D" id="3.30.70.1730">
    <property type="match status" value="1"/>
</dbReference>
<dbReference type="FunFam" id="3.90.105.20:FF:000003">
    <property type="entry name" value="Ribosome assembly factor mrt4"/>
    <property type="match status" value="1"/>
</dbReference>
<dbReference type="GO" id="GO:0030687">
    <property type="term" value="C:preribosome, large subunit precursor"/>
    <property type="evidence" value="ECO:0007669"/>
    <property type="project" value="TreeGrafter"/>
</dbReference>
<proteinExistence type="inferred from homology"/>
<dbReference type="PANTHER" id="PTHR45841">
    <property type="entry name" value="MRNA TURNOVER PROTEIN 4 MRTO4"/>
    <property type="match status" value="1"/>
</dbReference>
<reference evidence="9" key="1">
    <citation type="submission" date="2023-03" db="EMBL/GenBank/DDBJ databases">
        <title>Mating type loci evolution in Malassezia.</title>
        <authorList>
            <person name="Coelho M.A."/>
        </authorList>
    </citation>
    <scope>NUCLEOTIDE SEQUENCE</scope>
    <source>
        <strain evidence="9">CBS 9431</strain>
    </source>
</reference>
<evidence type="ECO:0000313" key="9">
    <source>
        <dbReference type="EMBL" id="WFD40359.1"/>
    </source>
</evidence>
<dbReference type="Pfam" id="PF00466">
    <property type="entry name" value="Ribosomal_L10"/>
    <property type="match status" value="1"/>
</dbReference>
<dbReference type="CDD" id="cd05796">
    <property type="entry name" value="Ribosomal_P0_like"/>
    <property type="match status" value="1"/>
</dbReference>
<comment type="subunit">
    <text evidence="3 6">Associates with the pre-60S ribosomal particle.</text>
</comment>
<dbReference type="GO" id="GO:0003723">
    <property type="term" value="F:RNA binding"/>
    <property type="evidence" value="ECO:0007669"/>
    <property type="project" value="TreeGrafter"/>
</dbReference>
<dbReference type="PANTHER" id="PTHR45841:SF1">
    <property type="entry name" value="MRNA TURNOVER PROTEIN 4 HOMOLOG"/>
    <property type="match status" value="1"/>
</dbReference>
<dbReference type="GeneID" id="85226996"/>
<dbReference type="InterPro" id="IPR043164">
    <property type="entry name" value="Ribosomal_uL10-like_insert_sf"/>
</dbReference>
<evidence type="ECO:0000259" key="8">
    <source>
        <dbReference type="Pfam" id="PF17777"/>
    </source>
</evidence>
<sequence length="296" mass="33142">MARTKRAKVISLTRTKSKTREHKENFVDTVREAVQQYNYVYIFAVGNMRNAYLDEVRKLWAGSKIFFGKLRVIAKALGETPEEEIRPGLGKITSHLRGNVGVLLTDSPPAEVLDWCGDYRRLDFARMGSKATETIELPEGPVLTRTEPPETLPHNIEPHLRTLGMPTALKQGVPTLLQNFPVCKEGEKLTADKAQILKHLVVRMAHFRLVPIAYWSAVGAPGDEQEGAVVTLPLSDEDREVVEESRASLGQKKSAIRPAATADDDEDDEEMDDEPNEIDTIENRDNAMMLPEDVQL</sequence>
<dbReference type="InterPro" id="IPR051742">
    <property type="entry name" value="Ribosome_Assembly_uL10"/>
</dbReference>
<evidence type="ECO:0000256" key="6">
    <source>
        <dbReference type="RuleBase" id="RU364039"/>
    </source>
</evidence>
<evidence type="ECO:0000256" key="3">
    <source>
        <dbReference type="ARBA" id="ARBA00011117"/>
    </source>
</evidence>
<dbReference type="GO" id="GO:0000956">
    <property type="term" value="P:nuclear-transcribed mRNA catabolic process"/>
    <property type="evidence" value="ECO:0007669"/>
    <property type="project" value="TreeGrafter"/>
</dbReference>
<comment type="subcellular location">
    <subcellularLocation>
        <location evidence="6">Cytoplasm</location>
    </subcellularLocation>
    <subcellularLocation>
        <location evidence="6">Nucleus</location>
        <location evidence="6">Nucleolus</location>
    </subcellularLocation>
</comment>
<name>A0AAF0F4F2_9BASI</name>
<dbReference type="Gene3D" id="3.90.105.20">
    <property type="match status" value="1"/>
</dbReference>
<evidence type="ECO:0000256" key="2">
    <source>
        <dbReference type="ARBA" id="ARBA00008889"/>
    </source>
</evidence>
<dbReference type="EMBL" id="CP119963">
    <property type="protein sequence ID" value="WFD40359.1"/>
    <property type="molecule type" value="Genomic_DNA"/>
</dbReference>
<evidence type="ECO:0000313" key="10">
    <source>
        <dbReference type="Proteomes" id="UP001217754"/>
    </source>
</evidence>
<dbReference type="GO" id="GO:0006364">
    <property type="term" value="P:rRNA processing"/>
    <property type="evidence" value="ECO:0007669"/>
    <property type="project" value="TreeGrafter"/>
</dbReference>
<dbReference type="RefSeq" id="XP_060123256.1">
    <property type="nucleotide sequence ID" value="XM_060267273.1"/>
</dbReference>
<keyword evidence="5 6" id="KW-0539">Nucleus</keyword>
<keyword evidence="10" id="KW-1185">Reference proteome</keyword>
<comment type="similarity">
    <text evidence="2 6">Belongs to the universal ribosomal protein uL10 family.</text>
</comment>
<feature type="compositionally biased region" description="Acidic residues" evidence="7">
    <location>
        <begin position="262"/>
        <end position="280"/>
    </location>
</feature>
<dbReference type="InterPro" id="IPR033867">
    <property type="entry name" value="Mrt4"/>
</dbReference>
<protein>
    <recommendedName>
        <fullName evidence="6">Ribosome assembly factor mrt4</fullName>
    </recommendedName>
</protein>